<dbReference type="Proteomes" id="UP001195483">
    <property type="component" value="Unassembled WGS sequence"/>
</dbReference>
<evidence type="ECO:0000256" key="1">
    <source>
        <dbReference type="SAM" id="MobiDB-lite"/>
    </source>
</evidence>
<dbReference type="EMBL" id="JAEAOA010001107">
    <property type="protein sequence ID" value="KAK3580649.1"/>
    <property type="molecule type" value="Genomic_DNA"/>
</dbReference>
<feature type="region of interest" description="Disordered" evidence="1">
    <location>
        <begin position="103"/>
        <end position="127"/>
    </location>
</feature>
<dbReference type="AlphaFoldDB" id="A0AAE0VJY2"/>
<protein>
    <submittedName>
        <fullName evidence="2">Uncharacterized protein</fullName>
    </submittedName>
</protein>
<reference evidence="2" key="3">
    <citation type="submission" date="2023-05" db="EMBL/GenBank/DDBJ databases">
        <authorList>
            <person name="Smith C.H."/>
        </authorList>
    </citation>
    <scope>NUCLEOTIDE SEQUENCE</scope>
    <source>
        <strain evidence="2">CHS0354</strain>
        <tissue evidence="2">Mantle</tissue>
    </source>
</reference>
<gene>
    <name evidence="2" type="ORF">CHS0354_017919</name>
</gene>
<accession>A0AAE0VJY2</accession>
<comment type="caution">
    <text evidence="2">The sequence shown here is derived from an EMBL/GenBank/DDBJ whole genome shotgun (WGS) entry which is preliminary data.</text>
</comment>
<evidence type="ECO:0000313" key="2">
    <source>
        <dbReference type="EMBL" id="KAK3580649.1"/>
    </source>
</evidence>
<keyword evidence="3" id="KW-1185">Reference proteome</keyword>
<reference evidence="2" key="1">
    <citation type="journal article" date="2021" name="Genome Biol. Evol.">
        <title>A High-Quality Reference Genome for a Parasitic Bivalve with Doubly Uniparental Inheritance (Bivalvia: Unionida).</title>
        <authorList>
            <person name="Smith C.H."/>
        </authorList>
    </citation>
    <scope>NUCLEOTIDE SEQUENCE</scope>
    <source>
        <strain evidence="2">CHS0354</strain>
    </source>
</reference>
<name>A0AAE0VJY2_9BIVA</name>
<feature type="compositionally biased region" description="Polar residues" evidence="1">
    <location>
        <begin position="115"/>
        <end position="127"/>
    </location>
</feature>
<reference evidence="2" key="2">
    <citation type="journal article" date="2021" name="Genome Biol. Evol.">
        <title>Developing a high-quality reference genome for a parasitic bivalve with doubly uniparental inheritance (Bivalvia: Unionida).</title>
        <authorList>
            <person name="Smith C.H."/>
        </authorList>
    </citation>
    <scope>NUCLEOTIDE SEQUENCE</scope>
    <source>
        <strain evidence="2">CHS0354</strain>
        <tissue evidence="2">Mantle</tissue>
    </source>
</reference>
<evidence type="ECO:0000313" key="3">
    <source>
        <dbReference type="Proteomes" id="UP001195483"/>
    </source>
</evidence>
<sequence>MAIKELRRRGKTSFAANDILQVLFSFEDRGIKLPTDNDVIERDRKNNILSDLQKVSSKDLALEEQLTWEQINKTMTLETRDNGETSFTAGDIIQTLMSFEDRGIRLPSDDDGDKVSTSNHLEGCSTL</sequence>
<organism evidence="2 3">
    <name type="scientific">Potamilus streckersoni</name>
    <dbReference type="NCBI Taxonomy" id="2493646"/>
    <lineage>
        <taxon>Eukaryota</taxon>
        <taxon>Metazoa</taxon>
        <taxon>Spiralia</taxon>
        <taxon>Lophotrochozoa</taxon>
        <taxon>Mollusca</taxon>
        <taxon>Bivalvia</taxon>
        <taxon>Autobranchia</taxon>
        <taxon>Heteroconchia</taxon>
        <taxon>Palaeoheterodonta</taxon>
        <taxon>Unionida</taxon>
        <taxon>Unionoidea</taxon>
        <taxon>Unionidae</taxon>
        <taxon>Ambleminae</taxon>
        <taxon>Lampsilini</taxon>
        <taxon>Potamilus</taxon>
    </lineage>
</organism>
<proteinExistence type="predicted"/>